<accession>A0A979GT47</accession>
<dbReference type="Pfam" id="PF13376">
    <property type="entry name" value="OmdA"/>
    <property type="match status" value="1"/>
</dbReference>
<evidence type="ECO:0000313" key="2">
    <source>
        <dbReference type="EMBL" id="ACU63547.1"/>
    </source>
</evidence>
<organism evidence="2 3">
    <name type="scientific">Chitinophaga pinensis (strain ATCC 43595 / DSM 2588 / LMG 13176 / NBRC 15968 / NCIMB 11800 / UQM 2034)</name>
    <dbReference type="NCBI Taxonomy" id="485918"/>
    <lineage>
        <taxon>Bacteria</taxon>
        <taxon>Pseudomonadati</taxon>
        <taxon>Bacteroidota</taxon>
        <taxon>Chitinophagia</taxon>
        <taxon>Chitinophagales</taxon>
        <taxon>Chitinophagaceae</taxon>
        <taxon>Chitinophaga</taxon>
    </lineage>
</organism>
<dbReference type="EMBL" id="CP001699">
    <property type="protein sequence ID" value="ACU63547.1"/>
    <property type="molecule type" value="Genomic_DNA"/>
</dbReference>
<evidence type="ECO:0000313" key="3">
    <source>
        <dbReference type="Proteomes" id="UP000002215"/>
    </source>
</evidence>
<dbReference type="KEGG" id="cpi:Cpin_6138"/>
<sequence length="192" mass="21917">MNPEVDAYLSELTQWRDESEKLRKIILATELTEELKWGKPCYKYGNTNLVIIQGFKDYCALLFFKGVLLSDPESVLVKTGENTEVGRQLRFTSVKEITKLAPVISAYIYEAIEVERAGLKVEVKKSTELDIPEEFQQQLAANADLKKAFFALTQGRQKAYIFYFSGAKQSKTRMSRVERCIPQILEGKGMND</sequence>
<feature type="domain" description="YdhG-like" evidence="1">
    <location>
        <begin position="15"/>
        <end position="112"/>
    </location>
</feature>
<dbReference type="Gene3D" id="3.90.1150.200">
    <property type="match status" value="1"/>
</dbReference>
<name>A0A979GT47_CHIPD</name>
<dbReference type="AlphaFoldDB" id="A0A979GT47"/>
<dbReference type="SUPFAM" id="SSF159888">
    <property type="entry name" value="YdhG-like"/>
    <property type="match status" value="1"/>
</dbReference>
<proteinExistence type="predicted"/>
<gene>
    <name evidence="2" type="ordered locus">Cpin_6138</name>
</gene>
<reference evidence="3" key="1">
    <citation type="submission" date="2009-08" db="EMBL/GenBank/DDBJ databases">
        <title>The complete genome of Chitinophaga pinensis DSM 2588.</title>
        <authorList>
            <consortium name="US DOE Joint Genome Institute (JGI-PGF)"/>
            <person name="Lucas S."/>
            <person name="Copeland A."/>
            <person name="Lapidus A."/>
            <person name="Glavina del Rio T."/>
            <person name="Dalin E."/>
            <person name="Tice H."/>
            <person name="Bruce D."/>
            <person name="Goodwin L."/>
            <person name="Pitluck S."/>
            <person name="Kyrpides N."/>
            <person name="Mavromatis K."/>
            <person name="Ivanova N."/>
            <person name="Mikhailova N."/>
            <person name="Sims D."/>
            <person name="Meinche L."/>
            <person name="Brettin T."/>
            <person name="Detter J.C."/>
            <person name="Han C."/>
            <person name="Larimer F."/>
            <person name="Land M."/>
            <person name="Hauser L."/>
            <person name="Markowitz V."/>
            <person name="Cheng J.-F."/>
            <person name="Hugenholtz P."/>
            <person name="Woyke T."/>
            <person name="Wu D."/>
            <person name="Spring S."/>
            <person name="Klenk H.-P."/>
            <person name="Eisen J.A."/>
        </authorList>
    </citation>
    <scope>NUCLEOTIDE SEQUENCE [LARGE SCALE GENOMIC DNA]</scope>
    <source>
        <strain evidence="3">ATCC 43595 / DSM 2588 / LMG 13176 / NBRC 15968 / NCIMB 11800 / UQM 2034</strain>
    </source>
</reference>
<dbReference type="OrthoDB" id="214150at2"/>
<dbReference type="Pfam" id="PF08818">
    <property type="entry name" value="DUF1801"/>
    <property type="match status" value="1"/>
</dbReference>
<dbReference type="PIRSF" id="PIRSF021308">
    <property type="entry name" value="UCP021308"/>
    <property type="match status" value="1"/>
</dbReference>
<dbReference type="InterPro" id="IPR014922">
    <property type="entry name" value="YdhG-like"/>
</dbReference>
<reference evidence="2 3" key="2">
    <citation type="journal article" date="2010" name="Stand. Genomic Sci.">
        <title>Complete genome sequence of Chitinophaga pinensis type strain (UQM 2034).</title>
        <authorList>
            <person name="Glavina Del Rio T."/>
            <person name="Abt B."/>
            <person name="Spring S."/>
            <person name="Lapidus A."/>
            <person name="Nolan M."/>
            <person name="Tice H."/>
            <person name="Copeland A."/>
            <person name="Cheng J.F."/>
            <person name="Chen F."/>
            <person name="Bruce D."/>
            <person name="Goodwin L."/>
            <person name="Pitluck S."/>
            <person name="Ivanova N."/>
            <person name="Mavromatis K."/>
            <person name="Mikhailova N."/>
            <person name="Pati A."/>
            <person name="Chen A."/>
            <person name="Palaniappan K."/>
            <person name="Land M."/>
            <person name="Hauser L."/>
            <person name="Chang Y.J."/>
            <person name="Jeffries C.D."/>
            <person name="Chain P."/>
            <person name="Saunders E."/>
            <person name="Detter J.C."/>
            <person name="Brettin T."/>
            <person name="Rohde M."/>
            <person name="Goker M."/>
            <person name="Bristow J."/>
            <person name="Eisen J.A."/>
            <person name="Markowitz V."/>
            <person name="Hugenholtz P."/>
            <person name="Kyrpides N.C."/>
            <person name="Klenk H.P."/>
            <person name="Lucas S."/>
        </authorList>
    </citation>
    <scope>NUCLEOTIDE SEQUENCE [LARGE SCALE GENOMIC DNA]</scope>
    <source>
        <strain evidence="3">ATCC 43595 / DSM 2588 / LMG 13176 / NBRC 15968 / NCIMB 11800 / UQM 2034</strain>
    </source>
</reference>
<dbReference type="InterPro" id="IPR016786">
    <property type="entry name" value="YdeI_bac"/>
</dbReference>
<evidence type="ECO:0000259" key="1">
    <source>
        <dbReference type="Pfam" id="PF08818"/>
    </source>
</evidence>
<dbReference type="Proteomes" id="UP000002215">
    <property type="component" value="Chromosome"/>
</dbReference>
<protein>
    <recommendedName>
        <fullName evidence="1">YdhG-like domain-containing protein</fullName>
    </recommendedName>
</protein>